<dbReference type="InterPro" id="IPR009430">
    <property type="entry name" value="GvpL/GvpF"/>
</dbReference>
<protein>
    <recommendedName>
        <fullName evidence="7">Gas vesicle protein</fullName>
    </recommendedName>
</protein>
<gene>
    <name evidence="5" type="ORF">SMF913_27338</name>
</gene>
<evidence type="ECO:0000313" key="6">
    <source>
        <dbReference type="Proteomes" id="UP000236520"/>
    </source>
</evidence>
<dbReference type="Pfam" id="PF06386">
    <property type="entry name" value="GvpL_GvpF"/>
    <property type="match status" value="1"/>
</dbReference>
<comment type="similarity">
    <text evidence="3">Belongs to the gas vesicle GvpF/GvpL family.</text>
</comment>
<dbReference type="AlphaFoldDB" id="A0A2J7YV15"/>
<feature type="region of interest" description="Disordered" evidence="4">
    <location>
        <begin position="226"/>
        <end position="254"/>
    </location>
</feature>
<dbReference type="PANTHER" id="PTHR36852">
    <property type="entry name" value="PROTEIN GVPL 2"/>
    <property type="match status" value="1"/>
</dbReference>
<proteinExistence type="inferred from homology"/>
<dbReference type="PANTHER" id="PTHR36852:SF1">
    <property type="entry name" value="PROTEIN GVPL 2"/>
    <property type="match status" value="1"/>
</dbReference>
<evidence type="ECO:0000313" key="5">
    <source>
        <dbReference type="EMBL" id="PNG91873.1"/>
    </source>
</evidence>
<feature type="compositionally biased region" description="Low complexity" evidence="4">
    <location>
        <begin position="139"/>
        <end position="175"/>
    </location>
</feature>
<comment type="subcellular location">
    <subcellularLocation>
        <location evidence="2">Gas vesicle</location>
    </subcellularLocation>
</comment>
<evidence type="ECO:0000256" key="4">
    <source>
        <dbReference type="SAM" id="MobiDB-lite"/>
    </source>
</evidence>
<dbReference type="EMBL" id="LJIW01000002">
    <property type="protein sequence ID" value="PNG91873.1"/>
    <property type="molecule type" value="Genomic_DNA"/>
</dbReference>
<accession>A0A2J7YV15</accession>
<keyword evidence="6" id="KW-1185">Reference proteome</keyword>
<reference evidence="5 6" key="1">
    <citation type="submission" date="2015-09" db="EMBL/GenBank/DDBJ databases">
        <title>Genome sequence, genome mining and natural product profiling of a biocontrol bacterium Streptomyces malaysiensis F913.</title>
        <authorList>
            <person name="Xu Y."/>
            <person name="Wei J."/>
            <person name="Xie J."/>
            <person name="Li T."/>
            <person name="Zhou Z."/>
        </authorList>
    </citation>
    <scope>NUCLEOTIDE SEQUENCE [LARGE SCALE GENOMIC DNA]</scope>
    <source>
        <strain evidence="5 6">F913</strain>
    </source>
</reference>
<evidence type="ECO:0000256" key="3">
    <source>
        <dbReference type="ARBA" id="ARBA00035643"/>
    </source>
</evidence>
<comment type="caution">
    <text evidence="5">The sequence shown here is derived from an EMBL/GenBank/DDBJ whole genome shotgun (WGS) entry which is preliminary data.</text>
</comment>
<evidence type="ECO:0008006" key="7">
    <source>
        <dbReference type="Google" id="ProtNLM"/>
    </source>
</evidence>
<name>A0A2J7YV15_STRMQ</name>
<evidence type="ECO:0000256" key="1">
    <source>
        <dbReference type="ARBA" id="ARBA00022987"/>
    </source>
</evidence>
<dbReference type="RefSeq" id="WP_250850895.1">
    <property type="nucleotide sequence ID" value="NZ_LJIW01000002.1"/>
</dbReference>
<dbReference type="GO" id="GO:0031412">
    <property type="term" value="P:gas vesicle organization"/>
    <property type="evidence" value="ECO:0007669"/>
    <property type="project" value="InterPro"/>
</dbReference>
<feature type="compositionally biased region" description="Gly residues" evidence="4">
    <location>
        <begin position="237"/>
        <end position="250"/>
    </location>
</feature>
<evidence type="ECO:0000256" key="2">
    <source>
        <dbReference type="ARBA" id="ARBA00035108"/>
    </source>
</evidence>
<feature type="region of interest" description="Disordered" evidence="4">
    <location>
        <begin position="137"/>
        <end position="175"/>
    </location>
</feature>
<keyword evidence="1" id="KW-0304">Gas vesicle</keyword>
<organism evidence="5 6">
    <name type="scientific">Streptomyces malaysiensis</name>
    <dbReference type="NCBI Taxonomy" id="92644"/>
    <lineage>
        <taxon>Bacteria</taxon>
        <taxon>Bacillati</taxon>
        <taxon>Actinomycetota</taxon>
        <taxon>Actinomycetes</taxon>
        <taxon>Kitasatosporales</taxon>
        <taxon>Streptomycetaceae</taxon>
        <taxon>Streptomyces</taxon>
        <taxon>Streptomyces violaceusniger group</taxon>
    </lineage>
</organism>
<sequence length="315" mass="32775">MTDNAQPPHMVYAYAVLRPTPEAARAVAAVRGVADEQVGLVETGDLAAAVGPVPAEEFEEDALRAGLERLPRLAALARGHHGVVAALAPLGAVLPLRLATVYRDEDRVRQILQERRDQFLPLLERLAGHVEWGVKVYTDPGDPADQADQADHSGSADQADSGARDGAAASEAAGERALSPGRAYLAARVRRRRGAEDAWQAAARAAARIAEEAGALAVGRVAHRPQRGELAKAAAGGEKGGGEQPGGAHAGGAKARGENIANDAYLVPAARAEDFRSRVLAAADGQPGVRVEVTGPWAPYSFSLPPEAAVRPEPA</sequence>
<dbReference type="GO" id="GO:0031411">
    <property type="term" value="C:gas vesicle"/>
    <property type="evidence" value="ECO:0007669"/>
    <property type="project" value="UniProtKB-SubCell"/>
</dbReference>
<dbReference type="Proteomes" id="UP000236520">
    <property type="component" value="Unassembled WGS sequence"/>
</dbReference>
<feature type="region of interest" description="Disordered" evidence="4">
    <location>
        <begin position="296"/>
        <end position="315"/>
    </location>
</feature>